<dbReference type="InterPro" id="IPR013083">
    <property type="entry name" value="Znf_RING/FYVE/PHD"/>
</dbReference>
<proteinExistence type="predicted"/>
<dbReference type="OrthoDB" id="1431934at2759"/>
<keyword evidence="4" id="KW-0479">Metal-binding</keyword>
<evidence type="ECO:0000256" key="1">
    <source>
        <dbReference type="ARBA" id="ARBA00001798"/>
    </source>
</evidence>
<feature type="domain" description="RING-type" evidence="12">
    <location>
        <begin position="37"/>
        <end position="266"/>
    </location>
</feature>
<evidence type="ECO:0000256" key="8">
    <source>
        <dbReference type="ARBA" id="ARBA00022833"/>
    </source>
</evidence>
<dbReference type="SUPFAM" id="SSF57850">
    <property type="entry name" value="RING/U-box"/>
    <property type="match status" value="3"/>
</dbReference>
<dbReference type="EC" id="2.3.2.31" evidence="2"/>
<dbReference type="CDD" id="cd20335">
    <property type="entry name" value="BRcat_RBR"/>
    <property type="match status" value="1"/>
</dbReference>
<dbReference type="InterPro" id="IPR031127">
    <property type="entry name" value="E3_UB_ligase_RBR"/>
</dbReference>
<name>A0A9P4V3E6_9PLEO</name>
<dbReference type="EMBL" id="ML996123">
    <property type="protein sequence ID" value="KAF2736589.1"/>
    <property type="molecule type" value="Genomic_DNA"/>
</dbReference>
<comment type="caution">
    <text evidence="13">The sequence shown here is derived from an EMBL/GenBank/DDBJ whole genome shotgun (WGS) entry which is preliminary data.</text>
</comment>
<dbReference type="Gene3D" id="3.30.40.10">
    <property type="entry name" value="Zinc/RING finger domain, C3HC4 (zinc finger)"/>
    <property type="match status" value="1"/>
</dbReference>
<reference evidence="13" key="1">
    <citation type="journal article" date="2020" name="Stud. Mycol.">
        <title>101 Dothideomycetes genomes: a test case for predicting lifestyles and emergence of pathogens.</title>
        <authorList>
            <person name="Haridas S."/>
            <person name="Albert R."/>
            <person name="Binder M."/>
            <person name="Bloem J."/>
            <person name="Labutti K."/>
            <person name="Salamov A."/>
            <person name="Andreopoulos B."/>
            <person name="Baker S."/>
            <person name="Barry K."/>
            <person name="Bills G."/>
            <person name="Bluhm B."/>
            <person name="Cannon C."/>
            <person name="Castanera R."/>
            <person name="Culley D."/>
            <person name="Daum C."/>
            <person name="Ezra D."/>
            <person name="Gonzalez J."/>
            <person name="Henrissat B."/>
            <person name="Kuo A."/>
            <person name="Liang C."/>
            <person name="Lipzen A."/>
            <person name="Lutzoni F."/>
            <person name="Magnuson J."/>
            <person name="Mondo S."/>
            <person name="Nolan M."/>
            <person name="Ohm R."/>
            <person name="Pangilinan J."/>
            <person name="Park H.-J."/>
            <person name="Ramirez L."/>
            <person name="Alfaro M."/>
            <person name="Sun H."/>
            <person name="Tritt A."/>
            <person name="Yoshinaga Y."/>
            <person name="Zwiers L.-H."/>
            <person name="Turgeon B."/>
            <person name="Goodwin S."/>
            <person name="Spatafora J."/>
            <person name="Crous P."/>
            <person name="Grigoriev I."/>
        </authorList>
    </citation>
    <scope>NUCLEOTIDE SEQUENCE</scope>
    <source>
        <strain evidence="13">CBS 125425</strain>
    </source>
</reference>
<evidence type="ECO:0000256" key="2">
    <source>
        <dbReference type="ARBA" id="ARBA00012251"/>
    </source>
</evidence>
<dbReference type="GO" id="GO:0008270">
    <property type="term" value="F:zinc ion binding"/>
    <property type="evidence" value="ECO:0007669"/>
    <property type="project" value="UniProtKB-KW"/>
</dbReference>
<keyword evidence="8" id="KW-0862">Zinc</keyword>
<evidence type="ECO:0000313" key="13">
    <source>
        <dbReference type="EMBL" id="KAF2736589.1"/>
    </source>
</evidence>
<dbReference type="PANTHER" id="PTHR11685">
    <property type="entry name" value="RBR FAMILY RING FINGER AND IBR DOMAIN-CONTAINING"/>
    <property type="match status" value="1"/>
</dbReference>
<dbReference type="AlphaFoldDB" id="A0A9P4V3E6"/>
<keyword evidence="3" id="KW-0808">Transferase</keyword>
<evidence type="ECO:0000256" key="10">
    <source>
        <dbReference type="SAM" id="MobiDB-lite"/>
    </source>
</evidence>
<feature type="region of interest" description="Disordered" evidence="10">
    <location>
        <begin position="1"/>
        <end position="22"/>
    </location>
</feature>
<dbReference type="Pfam" id="PF01485">
    <property type="entry name" value="IBR"/>
    <property type="match status" value="1"/>
</dbReference>
<keyword evidence="7" id="KW-0833">Ubl conjugation pathway</keyword>
<organism evidence="13 14">
    <name type="scientific">Polyplosphaeria fusca</name>
    <dbReference type="NCBI Taxonomy" id="682080"/>
    <lineage>
        <taxon>Eukaryota</taxon>
        <taxon>Fungi</taxon>
        <taxon>Dikarya</taxon>
        <taxon>Ascomycota</taxon>
        <taxon>Pezizomycotina</taxon>
        <taxon>Dothideomycetes</taxon>
        <taxon>Pleosporomycetidae</taxon>
        <taxon>Pleosporales</taxon>
        <taxon>Tetraplosphaeriaceae</taxon>
        <taxon>Polyplosphaeria</taxon>
    </lineage>
</organism>
<dbReference type="Gene3D" id="1.20.120.1750">
    <property type="match status" value="1"/>
</dbReference>
<dbReference type="PROSITE" id="PS50089">
    <property type="entry name" value="ZF_RING_2"/>
    <property type="match status" value="1"/>
</dbReference>
<evidence type="ECO:0000256" key="6">
    <source>
        <dbReference type="ARBA" id="ARBA00022771"/>
    </source>
</evidence>
<evidence type="ECO:0000256" key="9">
    <source>
        <dbReference type="PROSITE-ProRule" id="PRU00175"/>
    </source>
</evidence>
<dbReference type="PROSITE" id="PS51873">
    <property type="entry name" value="TRIAD"/>
    <property type="match status" value="1"/>
</dbReference>
<dbReference type="SMART" id="SM00647">
    <property type="entry name" value="IBR"/>
    <property type="match status" value="2"/>
</dbReference>
<evidence type="ECO:0000256" key="5">
    <source>
        <dbReference type="ARBA" id="ARBA00022737"/>
    </source>
</evidence>
<dbReference type="InterPro" id="IPR001841">
    <property type="entry name" value="Znf_RING"/>
</dbReference>
<keyword evidence="14" id="KW-1185">Reference proteome</keyword>
<evidence type="ECO:0000256" key="7">
    <source>
        <dbReference type="ARBA" id="ARBA00022786"/>
    </source>
</evidence>
<dbReference type="GO" id="GO:0061630">
    <property type="term" value="F:ubiquitin protein ligase activity"/>
    <property type="evidence" value="ECO:0007669"/>
    <property type="project" value="UniProtKB-EC"/>
</dbReference>
<dbReference type="InterPro" id="IPR044066">
    <property type="entry name" value="TRIAD_supradom"/>
</dbReference>
<dbReference type="CDD" id="cd20336">
    <property type="entry name" value="Rcat_RBR"/>
    <property type="match status" value="1"/>
</dbReference>
<feature type="domain" description="RING-type" evidence="11">
    <location>
        <begin position="41"/>
        <end position="94"/>
    </location>
</feature>
<sequence>MRRAPPPPVKASIVPAEKPLPKPPVLSRTRSIEFKTSNRICEVCKDAKQLSKFPSRATTSSCAHGRNTCTECIQRWIETCMDSKGWDHCVCPECVESLEYDDVKALATNEVFAKYDSLSTRAALSTIPNFRWCQSPICPSGQIHDGTPMTNPVFTCMTCGHTYCLRHPTSAFHFGESCEQYDARLAGTPTAAQKVLKEKEGEMYVRAIGKRCPNAMCGWWIIKTEGCDHMTCWKCRFEFCWECSSNFGVIRKKGTKYHRINCRYYA</sequence>
<dbReference type="Proteomes" id="UP000799444">
    <property type="component" value="Unassembled WGS sequence"/>
</dbReference>
<evidence type="ECO:0000313" key="14">
    <source>
        <dbReference type="Proteomes" id="UP000799444"/>
    </source>
</evidence>
<keyword evidence="6 9" id="KW-0863">Zinc-finger</keyword>
<gene>
    <name evidence="13" type="ORF">EJ04DRAFT_432509</name>
</gene>
<dbReference type="GO" id="GO:0016567">
    <property type="term" value="P:protein ubiquitination"/>
    <property type="evidence" value="ECO:0007669"/>
    <property type="project" value="InterPro"/>
</dbReference>
<evidence type="ECO:0000259" key="12">
    <source>
        <dbReference type="PROSITE" id="PS51873"/>
    </source>
</evidence>
<evidence type="ECO:0000259" key="11">
    <source>
        <dbReference type="PROSITE" id="PS50089"/>
    </source>
</evidence>
<protein>
    <recommendedName>
        <fullName evidence="2">RBR-type E3 ubiquitin transferase</fullName>
        <ecNumber evidence="2">2.3.2.31</ecNumber>
    </recommendedName>
</protein>
<evidence type="ECO:0000256" key="3">
    <source>
        <dbReference type="ARBA" id="ARBA00022679"/>
    </source>
</evidence>
<accession>A0A9P4V3E6</accession>
<keyword evidence="5" id="KW-0677">Repeat</keyword>
<dbReference type="InterPro" id="IPR002867">
    <property type="entry name" value="IBR_dom"/>
</dbReference>
<comment type="catalytic activity">
    <reaction evidence="1">
        <text>[E2 ubiquitin-conjugating enzyme]-S-ubiquitinyl-L-cysteine + [acceptor protein]-L-lysine = [E2 ubiquitin-conjugating enzyme]-L-cysteine + [acceptor protein]-N(6)-ubiquitinyl-L-lysine.</text>
        <dbReference type="EC" id="2.3.2.31"/>
    </reaction>
</comment>
<evidence type="ECO:0000256" key="4">
    <source>
        <dbReference type="ARBA" id="ARBA00022723"/>
    </source>
</evidence>
<dbReference type="Pfam" id="PF22191">
    <property type="entry name" value="IBR_1"/>
    <property type="match status" value="1"/>
</dbReference>